<proteinExistence type="inferred from homology"/>
<feature type="binding site" evidence="14">
    <location>
        <position position="61"/>
    </location>
    <ligand>
        <name>L-threonine</name>
        <dbReference type="ChEBI" id="CHEBI:57926"/>
    </ligand>
</feature>
<dbReference type="RefSeq" id="WP_046740456.1">
    <property type="nucleotide sequence ID" value="NZ_LBNQ01000009.1"/>
</dbReference>
<feature type="binding site" evidence="14">
    <location>
        <position position="141"/>
    </location>
    <ligand>
        <name>L-threonine</name>
        <dbReference type="ChEBI" id="CHEBI:57926"/>
    </ligand>
</feature>
<dbReference type="STRING" id="1610491.AAV94_00980"/>
<evidence type="ECO:0000256" key="9">
    <source>
        <dbReference type="ARBA" id="ARBA00022741"/>
    </source>
</evidence>
<dbReference type="InterPro" id="IPR038385">
    <property type="entry name" value="Sua5/YwlC_C"/>
</dbReference>
<evidence type="ECO:0000256" key="8">
    <source>
        <dbReference type="ARBA" id="ARBA00022695"/>
    </source>
</evidence>
<evidence type="ECO:0000259" key="15">
    <source>
        <dbReference type="PROSITE" id="PS51163"/>
    </source>
</evidence>
<dbReference type="InterPro" id="IPR050156">
    <property type="entry name" value="TC-AMP_synthase_SUA5"/>
</dbReference>
<evidence type="ECO:0000256" key="1">
    <source>
        <dbReference type="ARBA" id="ARBA00004496"/>
    </source>
</evidence>
<accession>A0A0U1Q2P7</accession>
<dbReference type="GO" id="GO:0005524">
    <property type="term" value="F:ATP binding"/>
    <property type="evidence" value="ECO:0007669"/>
    <property type="project" value="UniProtKB-UniRule"/>
</dbReference>
<dbReference type="GO" id="GO:0008033">
    <property type="term" value="P:tRNA processing"/>
    <property type="evidence" value="ECO:0007669"/>
    <property type="project" value="UniProtKB-KW"/>
</dbReference>
<feature type="binding site" evidence="14">
    <location>
        <position position="115"/>
    </location>
    <ligand>
        <name>L-threonine</name>
        <dbReference type="ChEBI" id="CHEBI:57926"/>
    </ligand>
</feature>
<keyword evidence="9 13" id="KW-0547">Nucleotide-binding</keyword>
<keyword evidence="17" id="KW-1185">Reference proteome</keyword>
<keyword evidence="7 13" id="KW-0819">tRNA processing</keyword>
<evidence type="ECO:0000313" key="17">
    <source>
        <dbReference type="Proteomes" id="UP000050580"/>
    </source>
</evidence>
<comment type="subcellular location">
    <subcellularLocation>
        <location evidence="1 13">Cytoplasm</location>
    </subcellularLocation>
</comment>
<keyword evidence="10 13" id="KW-0067">ATP-binding</keyword>
<organism evidence="16 17">
    <name type="scientific">Lampropedia cohaerens</name>
    <dbReference type="NCBI Taxonomy" id="1610491"/>
    <lineage>
        <taxon>Bacteria</taxon>
        <taxon>Pseudomonadati</taxon>
        <taxon>Pseudomonadota</taxon>
        <taxon>Betaproteobacteria</taxon>
        <taxon>Burkholderiales</taxon>
        <taxon>Comamonadaceae</taxon>
        <taxon>Lampropedia</taxon>
    </lineage>
</organism>
<dbReference type="Proteomes" id="UP000050580">
    <property type="component" value="Unassembled WGS sequence"/>
</dbReference>
<evidence type="ECO:0000313" key="16">
    <source>
        <dbReference type="EMBL" id="KKW69022.1"/>
    </source>
</evidence>
<feature type="binding site" evidence="14">
    <location>
        <position position="180"/>
    </location>
    <ligand>
        <name>L-threonine</name>
        <dbReference type="ChEBI" id="CHEBI:57926"/>
    </ligand>
</feature>
<evidence type="ECO:0000256" key="5">
    <source>
        <dbReference type="ARBA" id="ARBA00022490"/>
    </source>
</evidence>
<dbReference type="PIRSF" id="PIRSF004930">
    <property type="entry name" value="Tln_factor_SUA5"/>
    <property type="match status" value="1"/>
</dbReference>
<feature type="binding site" evidence="14">
    <location>
        <position position="194"/>
    </location>
    <ligand>
        <name>ATP</name>
        <dbReference type="ChEBI" id="CHEBI:30616"/>
    </ligand>
</feature>
<evidence type="ECO:0000256" key="14">
    <source>
        <dbReference type="PIRSR" id="PIRSR004930-1"/>
    </source>
</evidence>
<comment type="catalytic activity">
    <reaction evidence="12 13">
        <text>L-threonine + hydrogencarbonate + ATP = L-threonylcarbamoyladenylate + diphosphate + H2O</text>
        <dbReference type="Rhea" id="RHEA:36407"/>
        <dbReference type="ChEBI" id="CHEBI:15377"/>
        <dbReference type="ChEBI" id="CHEBI:17544"/>
        <dbReference type="ChEBI" id="CHEBI:30616"/>
        <dbReference type="ChEBI" id="CHEBI:33019"/>
        <dbReference type="ChEBI" id="CHEBI:57926"/>
        <dbReference type="ChEBI" id="CHEBI:73682"/>
        <dbReference type="EC" id="2.7.7.87"/>
    </reaction>
</comment>
<comment type="similarity">
    <text evidence="2 13">Belongs to the SUA5 family.</text>
</comment>
<feature type="binding site" evidence="14">
    <location>
        <position position="111"/>
    </location>
    <ligand>
        <name>ATP</name>
        <dbReference type="ChEBI" id="CHEBI:30616"/>
    </ligand>
</feature>
<dbReference type="AlphaFoldDB" id="A0A0U1Q2P7"/>
<dbReference type="EC" id="2.7.7.87" evidence="3 13"/>
<evidence type="ECO:0000256" key="4">
    <source>
        <dbReference type="ARBA" id="ARBA00015492"/>
    </source>
</evidence>
<evidence type="ECO:0000256" key="13">
    <source>
        <dbReference type="PIRNR" id="PIRNR004930"/>
    </source>
</evidence>
<comment type="function">
    <text evidence="13">Required for the formation of a threonylcarbamoyl group on adenosine at position 37 (t(6)A37) in tRNAs that read codons beginning with adenine.</text>
</comment>
<dbReference type="InterPro" id="IPR017945">
    <property type="entry name" value="DHBP_synth_RibB-like_a/b_dom"/>
</dbReference>
<evidence type="ECO:0000256" key="6">
    <source>
        <dbReference type="ARBA" id="ARBA00022679"/>
    </source>
</evidence>
<evidence type="ECO:0000256" key="2">
    <source>
        <dbReference type="ARBA" id="ARBA00007663"/>
    </source>
</evidence>
<evidence type="ECO:0000256" key="7">
    <source>
        <dbReference type="ARBA" id="ARBA00022694"/>
    </source>
</evidence>
<evidence type="ECO:0000256" key="10">
    <source>
        <dbReference type="ARBA" id="ARBA00022840"/>
    </source>
</evidence>
<evidence type="ECO:0000256" key="12">
    <source>
        <dbReference type="ARBA" id="ARBA00048366"/>
    </source>
</evidence>
<dbReference type="GO" id="GO:0005737">
    <property type="term" value="C:cytoplasm"/>
    <property type="evidence" value="ECO:0007669"/>
    <property type="project" value="UniProtKB-SubCell"/>
</dbReference>
<dbReference type="PANTHER" id="PTHR17490:SF16">
    <property type="entry name" value="THREONYLCARBAMOYL-AMP SYNTHASE"/>
    <property type="match status" value="1"/>
</dbReference>
<dbReference type="EMBL" id="LBNQ01000009">
    <property type="protein sequence ID" value="KKW69022.1"/>
    <property type="molecule type" value="Genomic_DNA"/>
</dbReference>
<dbReference type="Pfam" id="PF03481">
    <property type="entry name" value="Sua5_C"/>
    <property type="match status" value="1"/>
</dbReference>
<sequence length="332" mass="34339">MIAPPTPASIAHAVHALQQGQLLGLPTETVYGLAADACNSKAVDQVFTRKGRPKGHPLIVHVVDAAAAMHFAAEVPDFAAQLMQAFWPGPLTVILPRRAGVADAAAGGHPTIGLRCPSHPVAQQLLQAALAAQPPVYGLAAPSANPFGRISPTSAAHVGDSLGEDLLILDGGDCRVGIESTIVDCTRSQPIILRPGAITASQIAQVTGCAACTGDQPADSAPAPHAPGTLTAHYAPNAKVRLMDGPAIQAALDVLGSDAGHIALYTRQRMRAADTVLQRRMPAQPEAAAQQLFRTLRELDAAGVALIWVETPPAGPAWDGVRDRLQRAAASN</sequence>
<dbReference type="SUPFAM" id="SSF55821">
    <property type="entry name" value="YrdC/RibB"/>
    <property type="match status" value="1"/>
</dbReference>
<protein>
    <recommendedName>
        <fullName evidence="4 13">Threonylcarbamoyl-AMP synthase</fullName>
        <shortName evidence="13">TC-AMP synthase</shortName>
        <ecNumber evidence="3 13">2.7.7.87</ecNumber>
    </recommendedName>
    <alternativeName>
        <fullName evidence="11 13">L-threonylcarbamoyladenylate synthase</fullName>
    </alternativeName>
</protein>
<dbReference type="NCBIfam" id="TIGR00057">
    <property type="entry name" value="L-threonylcarbamoyladenylate synthase"/>
    <property type="match status" value="1"/>
</dbReference>
<dbReference type="GO" id="GO:0061710">
    <property type="term" value="F:L-threonylcarbamoyladenylate synthase"/>
    <property type="evidence" value="ECO:0007669"/>
    <property type="project" value="UniProtKB-EC"/>
</dbReference>
<dbReference type="PANTHER" id="PTHR17490">
    <property type="entry name" value="SUA5"/>
    <property type="match status" value="1"/>
</dbReference>
<keyword evidence="8 13" id="KW-0548">Nucleotidyltransferase</keyword>
<dbReference type="GO" id="GO:0006450">
    <property type="term" value="P:regulation of translational fidelity"/>
    <property type="evidence" value="ECO:0007669"/>
    <property type="project" value="TreeGrafter"/>
</dbReference>
<evidence type="ECO:0000256" key="11">
    <source>
        <dbReference type="ARBA" id="ARBA00029774"/>
    </source>
</evidence>
<feature type="binding site" evidence="14">
    <location>
        <position position="234"/>
    </location>
    <ligand>
        <name>ATP</name>
        <dbReference type="ChEBI" id="CHEBI:30616"/>
    </ligand>
</feature>
<dbReference type="PATRIC" id="fig|1610491.3.peg.202"/>
<dbReference type="GO" id="GO:0000049">
    <property type="term" value="F:tRNA binding"/>
    <property type="evidence" value="ECO:0007669"/>
    <property type="project" value="TreeGrafter"/>
</dbReference>
<keyword evidence="5 13" id="KW-0963">Cytoplasm</keyword>
<dbReference type="PROSITE" id="PS51163">
    <property type="entry name" value="YRDC"/>
    <property type="match status" value="1"/>
</dbReference>
<reference evidence="16 17" key="1">
    <citation type="submission" date="2015-05" db="EMBL/GenBank/DDBJ databases">
        <title>Draft genome sequence of Lampropedia sp. CT6, isolated from the microbial mat of a hot water spring, located at Manikaran, India.</title>
        <authorList>
            <person name="Tripathi C."/>
            <person name="Rani P."/>
            <person name="Mahato N.K."/>
            <person name="Lal R."/>
        </authorList>
    </citation>
    <scope>NUCLEOTIDE SEQUENCE [LARGE SCALE GENOMIC DNA]</scope>
    <source>
        <strain evidence="16 17">CT6</strain>
    </source>
</reference>
<gene>
    <name evidence="16" type="ORF">AAV94_00980</name>
</gene>
<comment type="caution">
    <text evidence="16">The sequence shown here is derived from an EMBL/GenBank/DDBJ whole genome shotgun (WGS) entry which is preliminary data.</text>
</comment>
<dbReference type="Gene3D" id="3.40.50.11030">
    <property type="entry name" value="Threonylcarbamoyl-AMP synthase, C-terminal domain"/>
    <property type="match status" value="1"/>
</dbReference>
<dbReference type="GO" id="GO:0003725">
    <property type="term" value="F:double-stranded RNA binding"/>
    <property type="evidence" value="ECO:0007669"/>
    <property type="project" value="UniProtKB-UniRule"/>
</dbReference>
<feature type="binding site" evidence="14">
    <location>
        <position position="52"/>
    </location>
    <ligand>
        <name>ATP</name>
        <dbReference type="ChEBI" id="CHEBI:30616"/>
    </ligand>
</feature>
<keyword evidence="6 13" id="KW-0808">Transferase</keyword>
<feature type="binding site" evidence="14">
    <location>
        <position position="143"/>
    </location>
    <ligand>
        <name>ATP</name>
        <dbReference type="ChEBI" id="CHEBI:30616"/>
    </ligand>
</feature>
<dbReference type="InterPro" id="IPR005145">
    <property type="entry name" value="Sua5_C"/>
</dbReference>
<dbReference type="Pfam" id="PF01300">
    <property type="entry name" value="Sua5_yciO_yrdC"/>
    <property type="match status" value="1"/>
</dbReference>
<dbReference type="InterPro" id="IPR010923">
    <property type="entry name" value="T(6)A37_SUA5"/>
</dbReference>
<name>A0A0U1Q2P7_9BURK</name>
<feature type="binding site" evidence="14">
    <location>
        <position position="29"/>
    </location>
    <ligand>
        <name>L-threonine</name>
        <dbReference type="ChEBI" id="CHEBI:57926"/>
    </ligand>
</feature>
<feature type="binding site" evidence="14">
    <location>
        <position position="151"/>
    </location>
    <ligand>
        <name>ATP</name>
        <dbReference type="ChEBI" id="CHEBI:30616"/>
    </ligand>
</feature>
<dbReference type="Gene3D" id="3.90.870.10">
    <property type="entry name" value="DHBP synthase"/>
    <property type="match status" value="1"/>
</dbReference>
<feature type="domain" description="YrdC-like" evidence="15">
    <location>
        <begin position="7"/>
        <end position="198"/>
    </location>
</feature>
<dbReference type="InterPro" id="IPR006070">
    <property type="entry name" value="Sua5-like_dom"/>
</dbReference>
<evidence type="ECO:0000256" key="3">
    <source>
        <dbReference type="ARBA" id="ARBA00012584"/>
    </source>
</evidence>
<dbReference type="OrthoDB" id="9814580at2"/>